<dbReference type="InterPro" id="IPR036259">
    <property type="entry name" value="MFS_trans_sf"/>
</dbReference>
<dbReference type="AlphaFoldDB" id="A0AAV2A9W4"/>
<feature type="transmembrane region" description="Helical" evidence="7">
    <location>
        <begin position="608"/>
        <end position="626"/>
    </location>
</feature>
<dbReference type="InterPro" id="IPR011701">
    <property type="entry name" value="MFS"/>
</dbReference>
<evidence type="ECO:0000313" key="10">
    <source>
        <dbReference type="Proteomes" id="UP001497382"/>
    </source>
</evidence>
<comment type="subcellular location">
    <subcellularLocation>
        <location evidence="1">Membrane</location>
        <topology evidence="1">Multi-pass membrane protein</topology>
    </subcellularLocation>
</comment>
<dbReference type="PANTHER" id="PTHR23511:SF42">
    <property type="entry name" value="SYNAPTIC VESICLE GLYCOPROTEIN 2C-LIKE"/>
    <property type="match status" value="1"/>
</dbReference>
<evidence type="ECO:0000256" key="7">
    <source>
        <dbReference type="SAM" id="Phobius"/>
    </source>
</evidence>
<dbReference type="Pfam" id="PF07690">
    <property type="entry name" value="MFS_1"/>
    <property type="match status" value="1"/>
</dbReference>
<dbReference type="Pfam" id="PF00083">
    <property type="entry name" value="Sugar_tr"/>
    <property type="match status" value="1"/>
</dbReference>
<evidence type="ECO:0000256" key="3">
    <source>
        <dbReference type="ARBA" id="ARBA00022448"/>
    </source>
</evidence>
<feature type="transmembrane region" description="Helical" evidence="7">
    <location>
        <begin position="229"/>
        <end position="251"/>
    </location>
</feature>
<evidence type="ECO:0000259" key="8">
    <source>
        <dbReference type="PROSITE" id="PS50850"/>
    </source>
</evidence>
<name>A0AAV2A9W4_9ARAC</name>
<gene>
    <name evidence="9" type="ORF">LARSCL_LOCUS10991</name>
</gene>
<dbReference type="Gene3D" id="2.160.20.80">
    <property type="entry name" value="E3 ubiquitin-protein ligase SopA"/>
    <property type="match status" value="1"/>
</dbReference>
<comment type="similarity">
    <text evidence="2">Belongs to the major facilitator superfamily.</text>
</comment>
<dbReference type="Proteomes" id="UP001497382">
    <property type="component" value="Unassembled WGS sequence"/>
</dbReference>
<feature type="transmembrane region" description="Helical" evidence="7">
    <location>
        <begin position="160"/>
        <end position="184"/>
    </location>
</feature>
<proteinExistence type="inferred from homology"/>
<comment type="caution">
    <text evidence="9">The sequence shown here is derived from an EMBL/GenBank/DDBJ whole genome shotgun (WGS) entry which is preliminary data.</text>
</comment>
<dbReference type="SUPFAM" id="SSF103473">
    <property type="entry name" value="MFS general substrate transporter"/>
    <property type="match status" value="2"/>
</dbReference>
<evidence type="ECO:0000256" key="4">
    <source>
        <dbReference type="ARBA" id="ARBA00022692"/>
    </source>
</evidence>
<feature type="non-terminal residue" evidence="9">
    <location>
        <position position="1"/>
    </location>
</feature>
<keyword evidence="3" id="KW-0813">Transport</keyword>
<dbReference type="EMBL" id="CAXIEN010000132">
    <property type="protein sequence ID" value="CAL1280472.1"/>
    <property type="molecule type" value="Genomic_DNA"/>
</dbReference>
<dbReference type="InterPro" id="IPR020846">
    <property type="entry name" value="MFS_dom"/>
</dbReference>
<feature type="domain" description="Major facilitator superfamily (MFS) profile" evidence="8">
    <location>
        <begin position="162"/>
        <end position="719"/>
    </location>
</feature>
<dbReference type="SUPFAM" id="SSF141571">
    <property type="entry name" value="Pentapeptide repeat-like"/>
    <property type="match status" value="1"/>
</dbReference>
<keyword evidence="6 7" id="KW-0472">Membrane</keyword>
<dbReference type="InterPro" id="IPR005828">
    <property type="entry name" value="MFS_sugar_transport-like"/>
</dbReference>
<feature type="transmembrane region" description="Helical" evidence="7">
    <location>
        <begin position="287"/>
        <end position="309"/>
    </location>
</feature>
<feature type="transmembrane region" description="Helical" evidence="7">
    <location>
        <begin position="257"/>
        <end position="275"/>
    </location>
</feature>
<reference evidence="9 10" key="1">
    <citation type="submission" date="2024-04" db="EMBL/GenBank/DDBJ databases">
        <authorList>
            <person name="Rising A."/>
            <person name="Reimegard J."/>
            <person name="Sonavane S."/>
            <person name="Akerstrom W."/>
            <person name="Nylinder S."/>
            <person name="Hedman E."/>
            <person name="Kallberg Y."/>
        </authorList>
    </citation>
    <scope>NUCLEOTIDE SEQUENCE [LARGE SCALE GENOMIC DNA]</scope>
</reference>
<feature type="transmembrane region" description="Helical" evidence="7">
    <location>
        <begin position="199"/>
        <end position="217"/>
    </location>
</feature>
<evidence type="ECO:0000256" key="6">
    <source>
        <dbReference type="ARBA" id="ARBA00023136"/>
    </source>
</evidence>
<dbReference type="PANTHER" id="PTHR23511">
    <property type="entry name" value="SYNAPTIC VESICLE GLYCOPROTEIN 2"/>
    <property type="match status" value="1"/>
</dbReference>
<feature type="transmembrane region" description="Helical" evidence="7">
    <location>
        <begin position="666"/>
        <end position="688"/>
    </location>
</feature>
<sequence length="722" mass="79964">VPGGWGSCQKEQPPTKIVCLSALFLTSLDSILEAHSELGVNNSFLFLLPEKNERHLNLFAAFQAPNAKNLKINFFDFSKEYSLNISMSGPREADPESESLLLKRDGSSYTEEVVVGGAEGGGGGASGDLTEMDYVDADVSVLSQFHEDAMAQAGFGLFQYFLFLVLGLGLAADSIEVFVIAYVLPSAERELCLDDARKGWLAAISFLGMMIGGLVWGNLGDKLGRRRTLVSALTTNAIFAVATAFMPTYGLLLLTRLGSGIGVGGSLPIVFTYYGEFLVKRHRGRHLSWLLTFWGIGGLFTALMAWLMITQPEAEGLGTRLSSWRVFLVVCSAPALLTVFGLFFLPESPRYLLECGQDVEAMYVYQKVFRINHKQSDEYPLSEMELPARRSSTPGPGPVGCLSDALEAFETFWSSFMQILWTPYTGVTTILIVVWTTTAFGFYGMSIWFPEYVRHLEMEKDHGREIVTANRTLAHRRFGGLLEDRRFERVRFVDVTFEDALISRCVFEECSFKDSFFRRIRSSKTFFIRSTFKGVDFESTDLYAFRFIDCAFANSSFRKTVEDGCGLDLDLTTDLSDVFTENLIAQAAIIPGNIVSSFILDRFGRVKTMVTSLFLTSASAFFIWFLDTRATVIAFEALFNFISISGWNAVDVITTESYPTSLRSTGYGFLSAVSRLAAILGNLTFAHYISVSKALPVLTTATVLLVGGLAALKLKETKDTLM</sequence>
<feature type="transmembrane region" description="Helical" evidence="7">
    <location>
        <begin position="694"/>
        <end position="712"/>
    </location>
</feature>
<evidence type="ECO:0000256" key="1">
    <source>
        <dbReference type="ARBA" id="ARBA00004141"/>
    </source>
</evidence>
<dbReference type="Gene3D" id="1.20.1250.20">
    <property type="entry name" value="MFS general substrate transporter like domains"/>
    <property type="match status" value="2"/>
</dbReference>
<feature type="transmembrane region" description="Helical" evidence="7">
    <location>
        <begin position="424"/>
        <end position="449"/>
    </location>
</feature>
<keyword evidence="5 7" id="KW-1133">Transmembrane helix</keyword>
<evidence type="ECO:0000256" key="5">
    <source>
        <dbReference type="ARBA" id="ARBA00022989"/>
    </source>
</evidence>
<dbReference type="InterPro" id="IPR055415">
    <property type="entry name" value="LD_SV2"/>
</dbReference>
<dbReference type="GO" id="GO:0022857">
    <property type="term" value="F:transmembrane transporter activity"/>
    <property type="evidence" value="ECO:0007669"/>
    <property type="project" value="InterPro"/>
</dbReference>
<accession>A0AAV2A9W4</accession>
<protein>
    <recommendedName>
        <fullName evidence="8">Major facilitator superfamily (MFS) profile domain-containing protein</fullName>
    </recommendedName>
</protein>
<keyword evidence="4 7" id="KW-0812">Transmembrane</keyword>
<keyword evidence="10" id="KW-1185">Reference proteome</keyword>
<evidence type="ECO:0000256" key="2">
    <source>
        <dbReference type="ARBA" id="ARBA00008335"/>
    </source>
</evidence>
<organism evidence="9 10">
    <name type="scientific">Larinioides sclopetarius</name>
    <dbReference type="NCBI Taxonomy" id="280406"/>
    <lineage>
        <taxon>Eukaryota</taxon>
        <taxon>Metazoa</taxon>
        <taxon>Ecdysozoa</taxon>
        <taxon>Arthropoda</taxon>
        <taxon>Chelicerata</taxon>
        <taxon>Arachnida</taxon>
        <taxon>Araneae</taxon>
        <taxon>Araneomorphae</taxon>
        <taxon>Entelegynae</taxon>
        <taxon>Araneoidea</taxon>
        <taxon>Araneidae</taxon>
        <taxon>Larinioides</taxon>
    </lineage>
</organism>
<evidence type="ECO:0000313" key="9">
    <source>
        <dbReference type="EMBL" id="CAL1280472.1"/>
    </source>
</evidence>
<dbReference type="Pfam" id="PF23894">
    <property type="entry name" value="LD_SV2"/>
    <property type="match status" value="1"/>
</dbReference>
<dbReference type="GO" id="GO:0016020">
    <property type="term" value="C:membrane"/>
    <property type="evidence" value="ECO:0007669"/>
    <property type="project" value="UniProtKB-SubCell"/>
</dbReference>
<feature type="transmembrane region" description="Helical" evidence="7">
    <location>
        <begin position="324"/>
        <end position="345"/>
    </location>
</feature>
<dbReference type="PROSITE" id="PS50850">
    <property type="entry name" value="MFS"/>
    <property type="match status" value="1"/>
</dbReference>